<dbReference type="RefSeq" id="XP_033580302.1">
    <property type="nucleotide sequence ID" value="XM_033714407.1"/>
</dbReference>
<reference evidence="4" key="3">
    <citation type="submission" date="2025-04" db="UniProtKB">
        <authorList>
            <consortium name="RefSeq"/>
        </authorList>
    </citation>
    <scope>IDENTIFICATION</scope>
    <source>
        <strain evidence="4">CBS 304.34</strain>
    </source>
</reference>
<sequence>YDYRPLQVNGTEIRLIELAPSKHLDDELHCRLIHVDLRDFRDQYEAVSYTWGTTEDPEKLIVDADFTAGEEHSPRTLGGRQHISITANLALALKRFRRRDKVRLIWADGASIDQFNPDEKFHQIPIMQDVYESAFRVLVWIGDAEEEGRKCMDVLR</sequence>
<gene>
    <name evidence="2 4" type="ORF">BDZ99DRAFT_343658</name>
</gene>
<reference evidence="2 4" key="1">
    <citation type="journal article" date="2020" name="Stud. Mycol.">
        <title>101 Dothideomycetes genomes: a test case for predicting lifestyles and emergence of pathogens.</title>
        <authorList>
            <person name="Haridas S."/>
            <person name="Albert R."/>
            <person name="Binder M."/>
            <person name="Bloem J."/>
            <person name="Labutti K."/>
            <person name="Salamov A."/>
            <person name="Andreopoulos B."/>
            <person name="Baker S."/>
            <person name="Barry K."/>
            <person name="Bills G."/>
            <person name="Bluhm B."/>
            <person name="Cannon C."/>
            <person name="Castanera R."/>
            <person name="Culley D."/>
            <person name="Daum C."/>
            <person name="Ezra D."/>
            <person name="Gonzalez J."/>
            <person name="Henrissat B."/>
            <person name="Kuo A."/>
            <person name="Liang C."/>
            <person name="Lipzen A."/>
            <person name="Lutzoni F."/>
            <person name="Magnuson J."/>
            <person name="Mondo S."/>
            <person name="Nolan M."/>
            <person name="Ohm R."/>
            <person name="Pangilinan J."/>
            <person name="Park H.-J."/>
            <person name="Ramirez L."/>
            <person name="Alfaro M."/>
            <person name="Sun H."/>
            <person name="Tritt A."/>
            <person name="Yoshinaga Y."/>
            <person name="Zwiers L.-H."/>
            <person name="Turgeon B."/>
            <person name="Goodwin S."/>
            <person name="Spatafora J."/>
            <person name="Crous P."/>
            <person name="Grigoriev I."/>
        </authorList>
    </citation>
    <scope>NUCLEOTIDE SEQUENCE</scope>
    <source>
        <strain evidence="2 4">CBS 304.34</strain>
    </source>
</reference>
<name>A0A6A6YXQ0_9PEZI</name>
<evidence type="ECO:0000259" key="1">
    <source>
        <dbReference type="Pfam" id="PF06985"/>
    </source>
</evidence>
<dbReference type="AlphaFoldDB" id="A0A6A6YXQ0"/>
<reference evidence="4" key="2">
    <citation type="submission" date="2020-04" db="EMBL/GenBank/DDBJ databases">
        <authorList>
            <consortium name="NCBI Genome Project"/>
        </authorList>
    </citation>
    <scope>NUCLEOTIDE SEQUENCE</scope>
    <source>
        <strain evidence="4">CBS 304.34</strain>
    </source>
</reference>
<evidence type="ECO:0000313" key="4">
    <source>
        <dbReference type="RefSeq" id="XP_033580302.1"/>
    </source>
</evidence>
<evidence type="ECO:0000313" key="3">
    <source>
        <dbReference type="Proteomes" id="UP000504636"/>
    </source>
</evidence>
<protein>
    <recommendedName>
        <fullName evidence="1">Heterokaryon incompatibility domain-containing protein</fullName>
    </recommendedName>
</protein>
<feature type="non-terminal residue" evidence="2">
    <location>
        <position position="1"/>
    </location>
</feature>
<feature type="domain" description="Heterokaryon incompatibility" evidence="1">
    <location>
        <begin position="44"/>
        <end position="150"/>
    </location>
</feature>
<dbReference type="EMBL" id="MU003696">
    <property type="protein sequence ID" value="KAF2813338.1"/>
    <property type="molecule type" value="Genomic_DNA"/>
</dbReference>
<dbReference type="GeneID" id="54455300"/>
<dbReference type="InterPro" id="IPR010730">
    <property type="entry name" value="HET"/>
</dbReference>
<dbReference type="InterPro" id="IPR052895">
    <property type="entry name" value="HetReg/Transcr_Mod"/>
</dbReference>
<organism evidence="2">
    <name type="scientific">Mytilinidion resinicola</name>
    <dbReference type="NCBI Taxonomy" id="574789"/>
    <lineage>
        <taxon>Eukaryota</taxon>
        <taxon>Fungi</taxon>
        <taxon>Dikarya</taxon>
        <taxon>Ascomycota</taxon>
        <taxon>Pezizomycotina</taxon>
        <taxon>Dothideomycetes</taxon>
        <taxon>Pleosporomycetidae</taxon>
        <taxon>Mytilinidiales</taxon>
        <taxon>Mytilinidiaceae</taxon>
        <taxon>Mytilinidion</taxon>
    </lineage>
</organism>
<dbReference type="Pfam" id="PF06985">
    <property type="entry name" value="HET"/>
    <property type="match status" value="1"/>
</dbReference>
<keyword evidence="3" id="KW-1185">Reference proteome</keyword>
<dbReference type="PANTHER" id="PTHR24148:SF64">
    <property type="entry name" value="HETEROKARYON INCOMPATIBILITY DOMAIN-CONTAINING PROTEIN"/>
    <property type="match status" value="1"/>
</dbReference>
<dbReference type="PANTHER" id="PTHR24148">
    <property type="entry name" value="ANKYRIN REPEAT DOMAIN-CONTAINING PROTEIN 39 HOMOLOG-RELATED"/>
    <property type="match status" value="1"/>
</dbReference>
<accession>A0A6A6YXQ0</accession>
<dbReference type="OrthoDB" id="2157530at2759"/>
<dbReference type="Proteomes" id="UP000504636">
    <property type="component" value="Unplaced"/>
</dbReference>
<evidence type="ECO:0000313" key="2">
    <source>
        <dbReference type="EMBL" id="KAF2813338.1"/>
    </source>
</evidence>
<proteinExistence type="predicted"/>
<feature type="non-terminal residue" evidence="2">
    <location>
        <position position="156"/>
    </location>
</feature>